<dbReference type="InterPro" id="IPR001926">
    <property type="entry name" value="TrpB-like_PALP"/>
</dbReference>
<proteinExistence type="inferred from homology"/>
<comment type="cofactor">
    <cofactor evidence="1">
        <name>pyridoxal 5'-phosphate</name>
        <dbReference type="ChEBI" id="CHEBI:597326"/>
    </cofactor>
</comment>
<gene>
    <name evidence="7" type="ORF">MKI79_05115</name>
</gene>
<dbReference type="GO" id="GO:0019148">
    <property type="term" value="F:D-cysteine desulfhydrase activity"/>
    <property type="evidence" value="ECO:0007669"/>
    <property type="project" value="TreeGrafter"/>
</dbReference>
<dbReference type="EMBL" id="JAKUML010000006">
    <property type="protein sequence ID" value="MCJ8146283.1"/>
    <property type="molecule type" value="Genomic_DNA"/>
</dbReference>
<feature type="modified residue" description="N6-(pyridoxal phosphate)lysine" evidence="5">
    <location>
        <position position="37"/>
    </location>
</feature>
<protein>
    <submittedName>
        <fullName evidence="7">Pyridoxal-phosphate dependent enzyme</fullName>
    </submittedName>
</protein>
<name>A0A9X1WX80_9GAMM</name>
<evidence type="ECO:0000256" key="2">
    <source>
        <dbReference type="ARBA" id="ARBA00008639"/>
    </source>
</evidence>
<dbReference type="AlphaFoldDB" id="A0A9X1WX80"/>
<dbReference type="PIRSF" id="PIRSF006278">
    <property type="entry name" value="ACCD_DCysDesulf"/>
    <property type="match status" value="1"/>
</dbReference>
<comment type="caution">
    <text evidence="7">The sequence shown here is derived from an EMBL/GenBank/DDBJ whole genome shotgun (WGS) entry which is preliminary data.</text>
</comment>
<evidence type="ECO:0000313" key="8">
    <source>
        <dbReference type="Proteomes" id="UP001139701"/>
    </source>
</evidence>
<dbReference type="RefSeq" id="WP_241570972.1">
    <property type="nucleotide sequence ID" value="NZ_JAKUML010000006.1"/>
</dbReference>
<keyword evidence="3 5" id="KW-0663">Pyridoxal phosphate</keyword>
<dbReference type="InterPro" id="IPR036052">
    <property type="entry name" value="TrpB-like_PALP_sf"/>
</dbReference>
<evidence type="ECO:0000256" key="3">
    <source>
        <dbReference type="ARBA" id="ARBA00022898"/>
    </source>
</evidence>
<feature type="active site" description="Nucleophile" evidence="4">
    <location>
        <position position="64"/>
    </location>
</feature>
<evidence type="ECO:0000256" key="1">
    <source>
        <dbReference type="ARBA" id="ARBA00001933"/>
    </source>
</evidence>
<dbReference type="Pfam" id="PF00291">
    <property type="entry name" value="PALP"/>
    <property type="match status" value="1"/>
</dbReference>
<accession>A0A9X1WX80</accession>
<dbReference type="Gene3D" id="3.40.50.1100">
    <property type="match status" value="2"/>
</dbReference>
<dbReference type="PANTHER" id="PTHR43780">
    <property type="entry name" value="1-AMINOCYCLOPROPANE-1-CARBOXYLATE DEAMINASE-RELATED"/>
    <property type="match status" value="1"/>
</dbReference>
<evidence type="ECO:0000259" key="6">
    <source>
        <dbReference type="Pfam" id="PF00291"/>
    </source>
</evidence>
<evidence type="ECO:0000313" key="7">
    <source>
        <dbReference type="EMBL" id="MCJ8146283.1"/>
    </source>
</evidence>
<keyword evidence="8" id="KW-1185">Reference proteome</keyword>
<organism evidence="7 8">
    <name type="scientific">Acinetobacter sedimenti</name>
    <dbReference type="NCBI Taxonomy" id="2919922"/>
    <lineage>
        <taxon>Bacteria</taxon>
        <taxon>Pseudomonadati</taxon>
        <taxon>Pseudomonadota</taxon>
        <taxon>Gammaproteobacteria</taxon>
        <taxon>Moraxellales</taxon>
        <taxon>Moraxellaceae</taxon>
        <taxon>Acinetobacter</taxon>
    </lineage>
</organism>
<evidence type="ECO:0000256" key="5">
    <source>
        <dbReference type="PIRSR" id="PIRSR006278-2"/>
    </source>
</evidence>
<dbReference type="InterPro" id="IPR027278">
    <property type="entry name" value="ACCD_DCysDesulf"/>
</dbReference>
<dbReference type="SUPFAM" id="SSF53686">
    <property type="entry name" value="Tryptophan synthase beta subunit-like PLP-dependent enzymes"/>
    <property type="match status" value="1"/>
</dbReference>
<sequence length="289" mass="32777">MFEQFKEIPNQHIDDLGEIQLSVKRLDLVHPTISGNKFFKLKYNLLEARKLGYTQLLSFGGAYSNHIYALAQAAHAFGFDSIGIIRGEELQNQVLNPMLATASKLGMQLQFISRQDYRRKHTPEFLAKLQQHYPNAYIIPEGGSNDLAINGTTEILTDFDRENFDVICCAVGTGGTIAGLIHASTPQQKVIGFSALKGDFLNDEVRKWTTKDNWQIYPDDTFGGYAKYDERLLNFVKDVSEKYQLPLEPIYTGKAFYQLWQLIQQNLFTASTRILFIHTGGLHSNIPPH</sequence>
<dbReference type="PANTHER" id="PTHR43780:SF2">
    <property type="entry name" value="1-AMINOCYCLOPROPANE-1-CARBOXYLATE DEAMINASE-RELATED"/>
    <property type="match status" value="1"/>
</dbReference>
<evidence type="ECO:0000256" key="4">
    <source>
        <dbReference type="PIRSR" id="PIRSR006278-1"/>
    </source>
</evidence>
<reference evidence="7" key="1">
    <citation type="submission" date="2022-02" db="EMBL/GenBank/DDBJ databases">
        <title>Acinetobacter A3.8 sp. nov., isolated from Sediment (Zhairuo Island).</title>
        <authorList>
            <person name="Zheng K."/>
        </authorList>
    </citation>
    <scope>NUCLEOTIDE SEQUENCE</scope>
    <source>
        <strain evidence="7">A3.8</strain>
    </source>
</reference>
<feature type="domain" description="Tryptophan synthase beta chain-like PALP" evidence="6">
    <location>
        <begin position="21"/>
        <end position="280"/>
    </location>
</feature>
<dbReference type="Proteomes" id="UP001139701">
    <property type="component" value="Unassembled WGS sequence"/>
</dbReference>
<comment type="similarity">
    <text evidence="2">Belongs to the ACC deaminase/D-cysteine desulfhydrase family.</text>
</comment>